<organism evidence="1 2">
    <name type="scientific">Scylla paramamosain</name>
    <name type="common">Mud crab</name>
    <dbReference type="NCBI Taxonomy" id="85552"/>
    <lineage>
        <taxon>Eukaryota</taxon>
        <taxon>Metazoa</taxon>
        <taxon>Ecdysozoa</taxon>
        <taxon>Arthropoda</taxon>
        <taxon>Crustacea</taxon>
        <taxon>Multicrustacea</taxon>
        <taxon>Malacostraca</taxon>
        <taxon>Eumalacostraca</taxon>
        <taxon>Eucarida</taxon>
        <taxon>Decapoda</taxon>
        <taxon>Pleocyemata</taxon>
        <taxon>Brachyura</taxon>
        <taxon>Eubrachyura</taxon>
        <taxon>Portunoidea</taxon>
        <taxon>Portunidae</taxon>
        <taxon>Portuninae</taxon>
        <taxon>Scylla</taxon>
    </lineage>
</organism>
<proteinExistence type="predicted"/>
<gene>
    <name evidence="1" type="ORF">O3P69_007541</name>
</gene>
<name>A0AAW0UZ49_SCYPA</name>
<evidence type="ECO:0000313" key="1">
    <source>
        <dbReference type="EMBL" id="KAK8404286.1"/>
    </source>
</evidence>
<dbReference type="AlphaFoldDB" id="A0AAW0UZ49"/>
<protein>
    <submittedName>
        <fullName evidence="1">Uncharacterized protein</fullName>
    </submittedName>
</protein>
<accession>A0AAW0UZ49</accession>
<evidence type="ECO:0000313" key="2">
    <source>
        <dbReference type="Proteomes" id="UP001487740"/>
    </source>
</evidence>
<reference evidence="1 2" key="1">
    <citation type="submission" date="2023-03" db="EMBL/GenBank/DDBJ databases">
        <title>High-quality genome of Scylla paramamosain provides insights in environmental adaptation.</title>
        <authorList>
            <person name="Zhang L."/>
        </authorList>
    </citation>
    <scope>NUCLEOTIDE SEQUENCE [LARGE SCALE GENOMIC DNA]</scope>
    <source>
        <strain evidence="1">LZ_2023a</strain>
        <tissue evidence="1">Muscle</tissue>
    </source>
</reference>
<dbReference type="Proteomes" id="UP001487740">
    <property type="component" value="Unassembled WGS sequence"/>
</dbReference>
<keyword evidence="2" id="KW-1185">Reference proteome</keyword>
<sequence>MHRKCCFVYLPGRGSEQTAGIGYDDARQWQVFLIIQAHAGLKTEPIFHSSYGDQGQNTWLTGRCCLIRDMLLQMIQIPCDSTAIPTTLENLHLVVNLQWMAGLAEHHALCETTAASTSLG</sequence>
<comment type="caution">
    <text evidence="1">The sequence shown here is derived from an EMBL/GenBank/DDBJ whole genome shotgun (WGS) entry which is preliminary data.</text>
</comment>
<dbReference type="EMBL" id="JARAKH010000004">
    <property type="protein sequence ID" value="KAK8404286.1"/>
    <property type="molecule type" value="Genomic_DNA"/>
</dbReference>